<accession>A0AAV1IJP0</accession>
<evidence type="ECO:0000256" key="2">
    <source>
        <dbReference type="ARBA" id="ARBA00023125"/>
    </source>
</evidence>
<dbReference type="SUPFAM" id="SSF49764">
    <property type="entry name" value="HSP20-like chaperones"/>
    <property type="match status" value="1"/>
</dbReference>
<dbReference type="Proteomes" id="UP001314263">
    <property type="component" value="Unassembled WGS sequence"/>
</dbReference>
<dbReference type="AlphaFoldDB" id="A0AAV1IJP0"/>
<feature type="region of interest" description="Disordered" evidence="5">
    <location>
        <begin position="1"/>
        <end position="28"/>
    </location>
</feature>
<name>A0AAV1IJP0_9CHLO</name>
<keyword evidence="1" id="KW-0805">Transcription regulation</keyword>
<dbReference type="InterPro" id="IPR045147">
    <property type="entry name" value="ARI3A/B/C"/>
</dbReference>
<dbReference type="PANTHER" id="PTHR15348:SF0">
    <property type="entry name" value="PROTEIN DEAD RINGER"/>
    <property type="match status" value="1"/>
</dbReference>
<keyword evidence="2" id="KW-0238">DNA-binding</keyword>
<evidence type="ECO:0000259" key="6">
    <source>
        <dbReference type="PROSITE" id="PS51011"/>
    </source>
</evidence>
<dbReference type="EMBL" id="CAUYUE010000014">
    <property type="protein sequence ID" value="CAK0786417.1"/>
    <property type="molecule type" value="Genomic_DNA"/>
</dbReference>
<proteinExistence type="predicted"/>
<feature type="region of interest" description="Disordered" evidence="5">
    <location>
        <begin position="388"/>
        <end position="447"/>
    </location>
</feature>
<feature type="compositionally biased region" description="Basic and acidic residues" evidence="5">
    <location>
        <begin position="257"/>
        <end position="270"/>
    </location>
</feature>
<dbReference type="Gene3D" id="1.10.150.60">
    <property type="entry name" value="ARID DNA-binding domain"/>
    <property type="match status" value="1"/>
</dbReference>
<organism evidence="7 8">
    <name type="scientific">Coccomyxa viridis</name>
    <dbReference type="NCBI Taxonomy" id="1274662"/>
    <lineage>
        <taxon>Eukaryota</taxon>
        <taxon>Viridiplantae</taxon>
        <taxon>Chlorophyta</taxon>
        <taxon>core chlorophytes</taxon>
        <taxon>Trebouxiophyceae</taxon>
        <taxon>Trebouxiophyceae incertae sedis</taxon>
        <taxon>Coccomyxaceae</taxon>
        <taxon>Coccomyxa</taxon>
    </lineage>
</organism>
<dbReference type="SUPFAM" id="SSF46774">
    <property type="entry name" value="ARID-like"/>
    <property type="match status" value="1"/>
</dbReference>
<dbReference type="InterPro" id="IPR008978">
    <property type="entry name" value="HSP20-like_chaperone"/>
</dbReference>
<feature type="region of interest" description="Disordered" evidence="5">
    <location>
        <begin position="144"/>
        <end position="177"/>
    </location>
</feature>
<dbReference type="PROSITE" id="PS51011">
    <property type="entry name" value="ARID"/>
    <property type="match status" value="1"/>
</dbReference>
<dbReference type="GO" id="GO:0003677">
    <property type="term" value="F:DNA binding"/>
    <property type="evidence" value="ECO:0007669"/>
    <property type="project" value="UniProtKB-KW"/>
</dbReference>
<comment type="caution">
    <text evidence="7">The sequence shown here is derived from an EMBL/GenBank/DDBJ whole genome shotgun (WGS) entry which is preliminary data.</text>
</comment>
<dbReference type="InterPro" id="IPR001606">
    <property type="entry name" value="ARID_dom"/>
</dbReference>
<feature type="region of interest" description="Disordered" evidence="5">
    <location>
        <begin position="249"/>
        <end position="270"/>
    </location>
</feature>
<reference evidence="7 8" key="1">
    <citation type="submission" date="2023-10" db="EMBL/GenBank/DDBJ databases">
        <authorList>
            <person name="Maclean D."/>
            <person name="Macfadyen A."/>
        </authorList>
    </citation>
    <scope>NUCLEOTIDE SEQUENCE [LARGE SCALE GENOMIC DNA]</scope>
</reference>
<evidence type="ECO:0000256" key="3">
    <source>
        <dbReference type="ARBA" id="ARBA00023163"/>
    </source>
</evidence>
<evidence type="ECO:0000256" key="4">
    <source>
        <dbReference type="ARBA" id="ARBA00023242"/>
    </source>
</evidence>
<protein>
    <recommendedName>
        <fullName evidence="6">ARID domain-containing protein</fullName>
    </recommendedName>
</protein>
<dbReference type="PANTHER" id="PTHR15348">
    <property type="entry name" value="AT-RICH INTERACTIVE DOMAIN-CONTAINING PROTEIN ARID DOMAIN- CONTAINING PROTEIN DEAD RINGER PROTEIN B-CELL REGULATOR OF IGH TRANSCRIPTION BRIGHT"/>
    <property type="match status" value="1"/>
</dbReference>
<dbReference type="Pfam" id="PF01388">
    <property type="entry name" value="ARID"/>
    <property type="match status" value="1"/>
</dbReference>
<dbReference type="GO" id="GO:0006357">
    <property type="term" value="P:regulation of transcription by RNA polymerase II"/>
    <property type="evidence" value="ECO:0007669"/>
    <property type="project" value="InterPro"/>
</dbReference>
<keyword evidence="3" id="KW-0804">Transcription</keyword>
<dbReference type="CDD" id="cd00298">
    <property type="entry name" value="ACD_sHsps_p23-like"/>
    <property type="match status" value="1"/>
</dbReference>
<dbReference type="InterPro" id="IPR036431">
    <property type="entry name" value="ARID_dom_sf"/>
</dbReference>
<sequence length="447" mass="47987">MSGAERSSPSPPDQGGEDQQADAEMPYAALLEQLEDGDASEDVAKQLRDFIASYLGKRSEIDLTLRIGEHYIPAVDVWLTVLKHGGNEAVTIGKLWASIGRTVTNPPQGMTDLSHRVKTFYQKRLLPAEMELRGAPDHDVAAAAAAGAPRTGRGRGGRRGGGRAGRGGRRRAARPAAGADLVGKRVLVLHAAESASESEWHIGTVEAFDNGKHSVRFDSEQEPRAVLLSEGAPDWRTALKRHEDEASQFGGIVSNPDSRKSKASHMDGDADPEVHAKALSQEATEDIGVIIAETEAYKVREVSESGRRSYEAYIMAPGVSKDNIKVKCWPEGRLRVRTEPAAQVEAAWPKQAPVEHIIQLPSMVDPHSASALLTLHGLLFVKVTPSDTVRPTSPPMVPSRPASAPAAALRPATHPTQAQDLPLSLPKPTILEEPERQALSGLAGMKA</sequence>
<dbReference type="GO" id="GO:0005634">
    <property type="term" value="C:nucleus"/>
    <property type="evidence" value="ECO:0007669"/>
    <property type="project" value="TreeGrafter"/>
</dbReference>
<feature type="compositionally biased region" description="Basic residues" evidence="5">
    <location>
        <begin position="152"/>
        <end position="173"/>
    </location>
</feature>
<keyword evidence="8" id="KW-1185">Reference proteome</keyword>
<evidence type="ECO:0000256" key="1">
    <source>
        <dbReference type="ARBA" id="ARBA00023015"/>
    </source>
</evidence>
<keyword evidence="4" id="KW-0539">Nucleus</keyword>
<gene>
    <name evidence="7" type="ORF">CVIRNUC_009630</name>
</gene>
<feature type="domain" description="ARID" evidence="6">
    <location>
        <begin position="37"/>
        <end position="133"/>
    </location>
</feature>
<evidence type="ECO:0000313" key="7">
    <source>
        <dbReference type="EMBL" id="CAK0786417.1"/>
    </source>
</evidence>
<evidence type="ECO:0000313" key="8">
    <source>
        <dbReference type="Proteomes" id="UP001314263"/>
    </source>
</evidence>
<evidence type="ECO:0000256" key="5">
    <source>
        <dbReference type="SAM" id="MobiDB-lite"/>
    </source>
</evidence>
<feature type="compositionally biased region" description="Low complexity" evidence="5">
    <location>
        <begin position="399"/>
        <end position="412"/>
    </location>
</feature>
<dbReference type="CDD" id="cd16100">
    <property type="entry name" value="ARID"/>
    <property type="match status" value="1"/>
</dbReference>